<comment type="caution">
    <text evidence="3">The sequence shown here is derived from an EMBL/GenBank/DDBJ whole genome shotgun (WGS) entry which is preliminary data.</text>
</comment>
<evidence type="ECO:0000313" key="4">
    <source>
        <dbReference type="Proteomes" id="UP000477543"/>
    </source>
</evidence>
<evidence type="ECO:0000256" key="1">
    <source>
        <dbReference type="ARBA" id="ARBA00005254"/>
    </source>
</evidence>
<protein>
    <submittedName>
        <fullName evidence="3">Acyl dehydratase</fullName>
    </submittedName>
</protein>
<dbReference type="CDD" id="cd03455">
    <property type="entry name" value="SAV4209"/>
    <property type="match status" value="1"/>
</dbReference>
<dbReference type="EMBL" id="WYDN01000006">
    <property type="protein sequence ID" value="NAZ16150.1"/>
    <property type="molecule type" value="Genomic_DNA"/>
</dbReference>
<dbReference type="RefSeq" id="WP_146955968.1">
    <property type="nucleotide sequence ID" value="NZ_JBNBOD010000001.1"/>
</dbReference>
<feature type="domain" description="MaoC-like" evidence="2">
    <location>
        <begin position="25"/>
        <end position="121"/>
    </location>
</feature>
<dbReference type="AlphaFoldDB" id="A0A6L9G6X3"/>
<dbReference type="SUPFAM" id="SSF54637">
    <property type="entry name" value="Thioesterase/thiol ester dehydrase-isomerase"/>
    <property type="match status" value="1"/>
</dbReference>
<dbReference type="InterPro" id="IPR002539">
    <property type="entry name" value="MaoC-like_dom"/>
</dbReference>
<dbReference type="Proteomes" id="UP000477543">
    <property type="component" value="Unassembled WGS sequence"/>
</dbReference>
<evidence type="ECO:0000259" key="2">
    <source>
        <dbReference type="Pfam" id="PF01575"/>
    </source>
</evidence>
<dbReference type="Pfam" id="PF01575">
    <property type="entry name" value="MaoC_dehydratas"/>
    <property type="match status" value="1"/>
</dbReference>
<dbReference type="InterPro" id="IPR029069">
    <property type="entry name" value="HotDog_dom_sf"/>
</dbReference>
<evidence type="ECO:0000313" key="3">
    <source>
        <dbReference type="EMBL" id="NAZ16150.1"/>
    </source>
</evidence>
<gene>
    <name evidence="3" type="ORF">GT020_08745</name>
</gene>
<comment type="similarity">
    <text evidence="1">Belongs to the enoyl-CoA hydratase/isomerase family.</text>
</comment>
<organism evidence="3 4">
    <name type="scientific">Glutamicibacter soli</name>
    <dbReference type="NCBI Taxonomy" id="453836"/>
    <lineage>
        <taxon>Bacteria</taxon>
        <taxon>Bacillati</taxon>
        <taxon>Actinomycetota</taxon>
        <taxon>Actinomycetes</taxon>
        <taxon>Micrococcales</taxon>
        <taxon>Micrococcaceae</taxon>
        <taxon>Glutamicibacter</taxon>
    </lineage>
</organism>
<sequence>MSTVDTAARAGQLTAEQVQAGEALPELRIPITATLIVTGAIATRDFQKVHHDKDVAQAAGTPNVFMNILTTNALVNRYVGEWAGPAARVGRINIRLGATNFPGDEMVFTGTVDSVDGENVVVKVVGTNSLGPHVTGTVDIVIPSKGESA</sequence>
<dbReference type="Gene3D" id="3.10.129.10">
    <property type="entry name" value="Hotdog Thioesterase"/>
    <property type="match status" value="1"/>
</dbReference>
<proteinExistence type="inferred from homology"/>
<accession>A0A6L9G6X3</accession>
<name>A0A6L9G6X3_9MICC</name>
<reference evidence="3 4" key="1">
    <citation type="submission" date="2020-01" db="EMBL/GenBank/DDBJ databases">
        <title>Glutamicibacter soli M275.</title>
        <authorList>
            <person name="Meng X."/>
        </authorList>
    </citation>
    <scope>NUCLEOTIDE SEQUENCE [LARGE SCALE GENOMIC DNA]</scope>
    <source>
        <strain evidence="3 4">M275</strain>
    </source>
</reference>